<evidence type="ECO:0000256" key="4">
    <source>
        <dbReference type="ARBA" id="ARBA00023136"/>
    </source>
</evidence>
<evidence type="ECO:0000256" key="1">
    <source>
        <dbReference type="ARBA" id="ARBA00004141"/>
    </source>
</evidence>
<keyword evidence="3 6" id="KW-1133">Transmembrane helix</keyword>
<evidence type="ECO:0000256" key="2">
    <source>
        <dbReference type="ARBA" id="ARBA00022692"/>
    </source>
</evidence>
<feature type="transmembrane region" description="Helical" evidence="6">
    <location>
        <begin position="105"/>
        <end position="126"/>
    </location>
</feature>
<evidence type="ECO:0000256" key="6">
    <source>
        <dbReference type="SAM" id="Phobius"/>
    </source>
</evidence>
<reference evidence="8" key="1">
    <citation type="journal article" date="2019" name="bioRxiv">
        <title>The Genome of the Zebra Mussel, Dreissena polymorpha: A Resource for Invasive Species Research.</title>
        <authorList>
            <person name="McCartney M.A."/>
            <person name="Auch B."/>
            <person name="Kono T."/>
            <person name="Mallez S."/>
            <person name="Zhang Y."/>
            <person name="Obille A."/>
            <person name="Becker A."/>
            <person name="Abrahante J.E."/>
            <person name="Garbe J."/>
            <person name="Badalamenti J.P."/>
            <person name="Herman A."/>
            <person name="Mangelson H."/>
            <person name="Liachko I."/>
            <person name="Sullivan S."/>
            <person name="Sone E.D."/>
            <person name="Koren S."/>
            <person name="Silverstein K.A.T."/>
            <person name="Beckman K.B."/>
            <person name="Gohl D.M."/>
        </authorList>
    </citation>
    <scope>NUCLEOTIDE SEQUENCE</scope>
    <source>
        <strain evidence="8">Duluth1</strain>
        <tissue evidence="8">Whole animal</tissue>
    </source>
</reference>
<feature type="compositionally biased region" description="Basic and acidic residues" evidence="5">
    <location>
        <begin position="315"/>
        <end position="335"/>
    </location>
</feature>
<dbReference type="Pfam" id="PF00001">
    <property type="entry name" value="7tm_1"/>
    <property type="match status" value="1"/>
</dbReference>
<gene>
    <name evidence="8" type="ORF">DPMN_103891</name>
</gene>
<dbReference type="PANTHER" id="PTHR23112:SF0">
    <property type="entry name" value="TRANSMEMBRANE PROTEIN 116"/>
    <property type="match status" value="1"/>
</dbReference>
<organism evidence="8 9">
    <name type="scientific">Dreissena polymorpha</name>
    <name type="common">Zebra mussel</name>
    <name type="synonym">Mytilus polymorpha</name>
    <dbReference type="NCBI Taxonomy" id="45954"/>
    <lineage>
        <taxon>Eukaryota</taxon>
        <taxon>Metazoa</taxon>
        <taxon>Spiralia</taxon>
        <taxon>Lophotrochozoa</taxon>
        <taxon>Mollusca</taxon>
        <taxon>Bivalvia</taxon>
        <taxon>Autobranchia</taxon>
        <taxon>Heteroconchia</taxon>
        <taxon>Euheterodonta</taxon>
        <taxon>Imparidentia</taxon>
        <taxon>Neoheterodontei</taxon>
        <taxon>Myida</taxon>
        <taxon>Dreissenoidea</taxon>
        <taxon>Dreissenidae</taxon>
        <taxon>Dreissena</taxon>
    </lineage>
</organism>
<dbReference type="PROSITE" id="PS50262">
    <property type="entry name" value="G_PROTEIN_RECEP_F1_2"/>
    <property type="match status" value="1"/>
</dbReference>
<accession>A0A9D4K0M2</accession>
<feature type="transmembrane region" description="Helical" evidence="6">
    <location>
        <begin position="147"/>
        <end position="167"/>
    </location>
</feature>
<comment type="caution">
    <text evidence="8">The sequence shown here is derived from an EMBL/GenBank/DDBJ whole genome shotgun (WGS) entry which is preliminary data.</text>
</comment>
<dbReference type="GO" id="GO:0004930">
    <property type="term" value="F:G protein-coupled receptor activity"/>
    <property type="evidence" value="ECO:0007669"/>
    <property type="project" value="InterPro"/>
</dbReference>
<dbReference type="Proteomes" id="UP000828390">
    <property type="component" value="Unassembled WGS sequence"/>
</dbReference>
<protein>
    <recommendedName>
        <fullName evidence="7">G-protein coupled receptors family 1 profile domain-containing protein</fullName>
    </recommendedName>
</protein>
<evidence type="ECO:0000256" key="3">
    <source>
        <dbReference type="ARBA" id="ARBA00022989"/>
    </source>
</evidence>
<reference evidence="8" key="2">
    <citation type="submission" date="2020-11" db="EMBL/GenBank/DDBJ databases">
        <authorList>
            <person name="McCartney M.A."/>
            <person name="Auch B."/>
            <person name="Kono T."/>
            <person name="Mallez S."/>
            <person name="Becker A."/>
            <person name="Gohl D.M."/>
            <person name="Silverstein K.A.T."/>
            <person name="Koren S."/>
            <person name="Bechman K.B."/>
            <person name="Herman A."/>
            <person name="Abrahante J.E."/>
            <person name="Garbe J."/>
        </authorList>
    </citation>
    <scope>NUCLEOTIDE SEQUENCE</scope>
    <source>
        <strain evidence="8">Duluth1</strain>
        <tissue evidence="8">Whole animal</tissue>
    </source>
</reference>
<feature type="domain" description="G-protein coupled receptors family 1 profile" evidence="7">
    <location>
        <begin position="41"/>
        <end position="290"/>
    </location>
</feature>
<evidence type="ECO:0000256" key="5">
    <source>
        <dbReference type="SAM" id="MobiDB-lite"/>
    </source>
</evidence>
<feature type="transmembrane region" description="Helical" evidence="6">
    <location>
        <begin position="187"/>
        <end position="207"/>
    </location>
</feature>
<dbReference type="SUPFAM" id="SSF81321">
    <property type="entry name" value="Family A G protein-coupled receptor-like"/>
    <property type="match status" value="1"/>
</dbReference>
<dbReference type="CDD" id="cd00637">
    <property type="entry name" value="7tm_classA_rhodopsin-like"/>
    <property type="match status" value="1"/>
</dbReference>
<name>A0A9D4K0M2_DREPO</name>
<feature type="transmembrane region" description="Helical" evidence="6">
    <location>
        <begin position="68"/>
        <end position="85"/>
    </location>
</feature>
<feature type="transmembrane region" description="Helical" evidence="6">
    <location>
        <begin position="25"/>
        <end position="48"/>
    </location>
</feature>
<evidence type="ECO:0000313" key="9">
    <source>
        <dbReference type="Proteomes" id="UP000828390"/>
    </source>
</evidence>
<keyword evidence="4 6" id="KW-0472">Membrane</keyword>
<feature type="transmembrane region" description="Helical" evidence="6">
    <location>
        <begin position="271"/>
        <end position="293"/>
    </location>
</feature>
<dbReference type="PANTHER" id="PTHR23112">
    <property type="entry name" value="G PROTEIN-COUPLED RECEPTOR 157-RELATED"/>
    <property type="match status" value="1"/>
</dbReference>
<dbReference type="Gene3D" id="1.20.1070.10">
    <property type="entry name" value="Rhodopsin 7-helix transmembrane proteins"/>
    <property type="match status" value="1"/>
</dbReference>
<keyword evidence="9" id="KW-1185">Reference proteome</keyword>
<dbReference type="InterPro" id="IPR000276">
    <property type="entry name" value="GPCR_Rhodpsn"/>
</dbReference>
<comment type="subcellular location">
    <subcellularLocation>
        <location evidence="1">Membrane</location>
        <topology evidence="1">Multi-pass membrane protein</topology>
    </subcellularLocation>
</comment>
<dbReference type="OrthoDB" id="6115658at2759"/>
<dbReference type="InterPro" id="IPR017452">
    <property type="entry name" value="GPCR_Rhodpsn_7TM"/>
</dbReference>
<dbReference type="GO" id="GO:0007189">
    <property type="term" value="P:adenylate cyclase-activating G protein-coupled receptor signaling pathway"/>
    <property type="evidence" value="ECO:0007669"/>
    <property type="project" value="TreeGrafter"/>
</dbReference>
<dbReference type="EMBL" id="JAIWYP010000004">
    <property type="protein sequence ID" value="KAH3830646.1"/>
    <property type="molecule type" value="Genomic_DNA"/>
</dbReference>
<dbReference type="AlphaFoldDB" id="A0A9D4K0M2"/>
<feature type="region of interest" description="Disordered" evidence="5">
    <location>
        <begin position="311"/>
        <end position="335"/>
    </location>
</feature>
<evidence type="ECO:0000313" key="8">
    <source>
        <dbReference type="EMBL" id="KAH3830646.1"/>
    </source>
</evidence>
<dbReference type="GO" id="GO:0005886">
    <property type="term" value="C:plasma membrane"/>
    <property type="evidence" value="ECO:0007669"/>
    <property type="project" value="TreeGrafter"/>
</dbReference>
<sequence>MNGTEVQPRDGYDIELYGISNGSFYGIHIPAILCIVTSFTCAVATLVLSFKSNSYRTFFTSWSKGNRFVVYLAICDGLFNIAHFTDHMHIVIARSHVYPRGLCEFYAFTLAVFITAQNLLVNIVAINAFLLVRSDKNIYFGTTDWRLLLWIFGAPFVGAIIAAGLGTFGPNGTFCYFDKVKGRITQIWFTTVPILVIFVVNAVLYFLTWLKIHRQTSNINKTSGKMSTTRTTSIRSAQAMSLFVVAFFIQWTAMGVFGLWGLFVAEVPQPIHHFVVILSNTGGTLNLVVFLIIRRRRLGIWKSNTRTSSLATKNNADKSKAMTEENDKAANDTPF</sequence>
<evidence type="ECO:0000259" key="7">
    <source>
        <dbReference type="PROSITE" id="PS50262"/>
    </source>
</evidence>
<keyword evidence="2 6" id="KW-0812">Transmembrane</keyword>
<proteinExistence type="predicted"/>
<feature type="transmembrane region" description="Helical" evidence="6">
    <location>
        <begin position="240"/>
        <end position="265"/>
    </location>
</feature>